<keyword evidence="9" id="KW-0862">Zinc</keyword>
<accession>A0A1H0A648</accession>
<feature type="transmembrane region" description="Helical" evidence="13">
    <location>
        <begin position="182"/>
        <end position="200"/>
    </location>
</feature>
<dbReference type="InterPro" id="IPR044537">
    <property type="entry name" value="Rip2-like"/>
</dbReference>
<dbReference type="CDD" id="cd06158">
    <property type="entry name" value="S2P-M50_like_1"/>
    <property type="match status" value="1"/>
</dbReference>
<evidence type="ECO:0000256" key="9">
    <source>
        <dbReference type="ARBA" id="ARBA00022833"/>
    </source>
</evidence>
<protein>
    <submittedName>
        <fullName evidence="15">Zn-dependent protease (Includes SpoIVFB)</fullName>
    </submittedName>
</protein>
<dbReference type="Proteomes" id="UP000199602">
    <property type="component" value="Unassembled WGS sequence"/>
</dbReference>
<evidence type="ECO:0000313" key="15">
    <source>
        <dbReference type="EMBL" id="SDN28724.1"/>
    </source>
</evidence>
<dbReference type="InterPro" id="IPR008915">
    <property type="entry name" value="Peptidase_M50"/>
</dbReference>
<keyword evidence="10 13" id="KW-1133">Transmembrane helix</keyword>
<dbReference type="GO" id="GO:0005886">
    <property type="term" value="C:plasma membrane"/>
    <property type="evidence" value="ECO:0007669"/>
    <property type="project" value="UniProtKB-SubCell"/>
</dbReference>
<evidence type="ECO:0000313" key="16">
    <source>
        <dbReference type="Proteomes" id="UP000199602"/>
    </source>
</evidence>
<feature type="transmembrane region" description="Helical" evidence="13">
    <location>
        <begin position="131"/>
        <end position="153"/>
    </location>
</feature>
<dbReference type="GO" id="GO:0008237">
    <property type="term" value="F:metallopeptidase activity"/>
    <property type="evidence" value="ECO:0007669"/>
    <property type="project" value="UniProtKB-KW"/>
</dbReference>
<dbReference type="Pfam" id="PF02163">
    <property type="entry name" value="Peptidase_M50"/>
    <property type="match status" value="1"/>
</dbReference>
<evidence type="ECO:0000256" key="1">
    <source>
        <dbReference type="ARBA" id="ARBA00001947"/>
    </source>
</evidence>
<dbReference type="STRING" id="206665.SAMN04488516_101286"/>
<reference evidence="15 16" key="1">
    <citation type="submission" date="2016-10" db="EMBL/GenBank/DDBJ databases">
        <authorList>
            <person name="de Groot N.N."/>
        </authorList>
    </citation>
    <scope>NUCLEOTIDE SEQUENCE [LARGE SCALE GENOMIC DNA]</scope>
    <source>
        <strain evidence="15 16">DSM 15269</strain>
    </source>
</reference>
<evidence type="ECO:0000256" key="11">
    <source>
        <dbReference type="ARBA" id="ARBA00023049"/>
    </source>
</evidence>
<dbReference type="RefSeq" id="WP_092062256.1">
    <property type="nucleotide sequence ID" value="NZ_FNIN01000001.1"/>
</dbReference>
<comment type="subcellular location">
    <subcellularLocation>
        <location evidence="2">Cell membrane</location>
        <topology evidence="2">Multi-pass membrane protein</topology>
    </subcellularLocation>
</comment>
<keyword evidence="6 13" id="KW-0812">Transmembrane</keyword>
<evidence type="ECO:0000256" key="10">
    <source>
        <dbReference type="ARBA" id="ARBA00022989"/>
    </source>
</evidence>
<evidence type="ECO:0000259" key="14">
    <source>
        <dbReference type="Pfam" id="PF02163"/>
    </source>
</evidence>
<dbReference type="GO" id="GO:0046872">
    <property type="term" value="F:metal ion binding"/>
    <property type="evidence" value="ECO:0007669"/>
    <property type="project" value="UniProtKB-KW"/>
</dbReference>
<dbReference type="PANTHER" id="PTHR35864:SF1">
    <property type="entry name" value="ZINC METALLOPROTEASE YWHC-RELATED"/>
    <property type="match status" value="1"/>
</dbReference>
<dbReference type="InterPro" id="IPR052348">
    <property type="entry name" value="Metallopeptidase_M50B"/>
</dbReference>
<evidence type="ECO:0000256" key="5">
    <source>
        <dbReference type="ARBA" id="ARBA00022670"/>
    </source>
</evidence>
<evidence type="ECO:0000256" key="12">
    <source>
        <dbReference type="ARBA" id="ARBA00023136"/>
    </source>
</evidence>
<organism evidence="15 16">
    <name type="scientific">Desulfonauticus submarinus</name>
    <dbReference type="NCBI Taxonomy" id="206665"/>
    <lineage>
        <taxon>Bacteria</taxon>
        <taxon>Pseudomonadati</taxon>
        <taxon>Thermodesulfobacteriota</taxon>
        <taxon>Desulfovibrionia</taxon>
        <taxon>Desulfovibrionales</taxon>
        <taxon>Desulfonauticaceae</taxon>
        <taxon>Desulfonauticus</taxon>
    </lineage>
</organism>
<keyword evidence="16" id="KW-1185">Reference proteome</keyword>
<dbReference type="AlphaFoldDB" id="A0A1H0A648"/>
<keyword evidence="5 15" id="KW-0645">Protease</keyword>
<evidence type="ECO:0000256" key="13">
    <source>
        <dbReference type="SAM" id="Phobius"/>
    </source>
</evidence>
<dbReference type="OrthoDB" id="9800627at2"/>
<evidence type="ECO:0000256" key="6">
    <source>
        <dbReference type="ARBA" id="ARBA00022692"/>
    </source>
</evidence>
<keyword evidence="12 13" id="KW-0472">Membrane</keyword>
<dbReference type="GO" id="GO:0006508">
    <property type="term" value="P:proteolysis"/>
    <property type="evidence" value="ECO:0007669"/>
    <property type="project" value="UniProtKB-KW"/>
</dbReference>
<evidence type="ECO:0000256" key="3">
    <source>
        <dbReference type="ARBA" id="ARBA00007931"/>
    </source>
</evidence>
<gene>
    <name evidence="15" type="ORF">SAMN04488516_101286</name>
</gene>
<evidence type="ECO:0000256" key="2">
    <source>
        <dbReference type="ARBA" id="ARBA00004651"/>
    </source>
</evidence>
<proteinExistence type="inferred from homology"/>
<dbReference type="PANTHER" id="PTHR35864">
    <property type="entry name" value="ZINC METALLOPROTEASE MJ0611-RELATED"/>
    <property type="match status" value="1"/>
</dbReference>
<feature type="transmembrane region" description="Helical" evidence="13">
    <location>
        <begin position="88"/>
        <end position="111"/>
    </location>
</feature>
<evidence type="ECO:0000256" key="7">
    <source>
        <dbReference type="ARBA" id="ARBA00022723"/>
    </source>
</evidence>
<sequence length="213" mass="23799">MESLYSSLRELSIFIFPLILGITLHEVGHGYVAYLLGDPTAKNAGRLTLNPLKHLDPIGLLVLIVTRTIGWAKPVPINPNYFKNLKQGLLLVSIAGPLVNFFLALVFWLIFKLSIFFNPFGISFGQVYIVYPVYQISAAGVIVNIILGVFNLIPIPPLDGSKVVAYFLPSSWLPKYLGLEKYGFFIILLFVFTGLLNGFLENTLNIIYKYILS</sequence>
<name>A0A1H0A648_9BACT</name>
<dbReference type="EMBL" id="FNIN01000001">
    <property type="protein sequence ID" value="SDN28724.1"/>
    <property type="molecule type" value="Genomic_DNA"/>
</dbReference>
<keyword evidence="7" id="KW-0479">Metal-binding</keyword>
<evidence type="ECO:0000256" key="8">
    <source>
        <dbReference type="ARBA" id="ARBA00022801"/>
    </source>
</evidence>
<evidence type="ECO:0000256" key="4">
    <source>
        <dbReference type="ARBA" id="ARBA00022475"/>
    </source>
</evidence>
<feature type="transmembrane region" description="Helical" evidence="13">
    <location>
        <begin position="12"/>
        <end position="37"/>
    </location>
</feature>
<feature type="domain" description="Peptidase M50" evidence="14">
    <location>
        <begin position="135"/>
        <end position="169"/>
    </location>
</feature>
<keyword evidence="11" id="KW-0482">Metalloprotease</keyword>
<comment type="cofactor">
    <cofactor evidence="1">
        <name>Zn(2+)</name>
        <dbReference type="ChEBI" id="CHEBI:29105"/>
    </cofactor>
</comment>
<comment type="similarity">
    <text evidence="3">Belongs to the peptidase M50B family.</text>
</comment>
<keyword evidence="8" id="KW-0378">Hydrolase</keyword>
<keyword evidence="4" id="KW-1003">Cell membrane</keyword>